<keyword evidence="2" id="KW-0812">Transmembrane</keyword>
<organism evidence="3 4">
    <name type="scientific">Actinomyces ruminicola</name>
    <dbReference type="NCBI Taxonomy" id="332524"/>
    <lineage>
        <taxon>Bacteria</taxon>
        <taxon>Bacillati</taxon>
        <taxon>Actinomycetota</taxon>
        <taxon>Actinomycetes</taxon>
        <taxon>Actinomycetales</taxon>
        <taxon>Actinomycetaceae</taxon>
        <taxon>Actinomyces</taxon>
    </lineage>
</organism>
<feature type="transmembrane region" description="Helical" evidence="2">
    <location>
        <begin position="88"/>
        <end position="116"/>
    </location>
</feature>
<dbReference type="STRING" id="332524.SAMN04487766_10811"/>
<protein>
    <submittedName>
        <fullName evidence="3">Putative Holin-X, holin superfamily III</fullName>
    </submittedName>
</protein>
<feature type="compositionally biased region" description="Low complexity" evidence="1">
    <location>
        <begin position="1"/>
        <end position="13"/>
    </location>
</feature>
<keyword evidence="4" id="KW-1185">Reference proteome</keyword>
<name>A0A1H0B125_9ACTO</name>
<evidence type="ECO:0000256" key="2">
    <source>
        <dbReference type="SAM" id="Phobius"/>
    </source>
</evidence>
<reference evidence="4" key="1">
    <citation type="submission" date="2016-10" db="EMBL/GenBank/DDBJ databases">
        <authorList>
            <person name="Varghese N."/>
            <person name="Submissions S."/>
        </authorList>
    </citation>
    <scope>NUCLEOTIDE SEQUENCE [LARGE SCALE GENOMIC DNA]</scope>
    <source>
        <strain evidence="4">DSM 27982</strain>
    </source>
</reference>
<dbReference type="EMBL" id="FNIM01000003">
    <property type="protein sequence ID" value="SDN39305.1"/>
    <property type="molecule type" value="Genomic_DNA"/>
</dbReference>
<feature type="region of interest" description="Disordered" evidence="1">
    <location>
        <begin position="1"/>
        <end position="23"/>
    </location>
</feature>
<sequence length="156" mass="15782">MSQQAPQPHQPTTAPAPPPASAATPTLSELVGRISDNVSALVHGEIDLAKAKGKRMAATMGVGGALLAVGGVIALYGVGFLLGTFVELIALALPLWAAKLIVAVVLLLVAAIAAWLGVKRLQAAKADVPDPKGALQHDLNTVKSAAAAGFEKGNQK</sequence>
<gene>
    <name evidence="3" type="ORF">SAMN05216355_10316</name>
</gene>
<dbReference type="Pfam" id="PF07332">
    <property type="entry name" value="Phage_holin_3_6"/>
    <property type="match status" value="1"/>
</dbReference>
<evidence type="ECO:0000313" key="3">
    <source>
        <dbReference type="EMBL" id="SDN39305.1"/>
    </source>
</evidence>
<proteinExistence type="predicted"/>
<dbReference type="AlphaFoldDB" id="A0A1H0B125"/>
<dbReference type="RefSeq" id="WP_092534007.1">
    <property type="nucleotide sequence ID" value="NZ_FNIM01000003.1"/>
</dbReference>
<keyword evidence="2" id="KW-0472">Membrane</keyword>
<evidence type="ECO:0000256" key="1">
    <source>
        <dbReference type="SAM" id="MobiDB-lite"/>
    </source>
</evidence>
<keyword evidence="2" id="KW-1133">Transmembrane helix</keyword>
<evidence type="ECO:0000313" key="4">
    <source>
        <dbReference type="Proteomes" id="UP000198541"/>
    </source>
</evidence>
<feature type="transmembrane region" description="Helical" evidence="2">
    <location>
        <begin position="60"/>
        <end position="82"/>
    </location>
</feature>
<dbReference type="Proteomes" id="UP000198541">
    <property type="component" value="Unassembled WGS sequence"/>
</dbReference>
<accession>A0A1H0B125</accession>
<dbReference type="InterPro" id="IPR009937">
    <property type="entry name" value="Phage_holin_3_6"/>
</dbReference>